<dbReference type="Gene3D" id="3.30.530.20">
    <property type="match status" value="1"/>
</dbReference>
<dbReference type="InterPro" id="IPR023393">
    <property type="entry name" value="START-like_dom_sf"/>
</dbReference>
<keyword evidence="1" id="KW-0132">Cell division</keyword>
<keyword evidence="1" id="KW-0131">Cell cycle</keyword>
<protein>
    <submittedName>
        <fullName evidence="1">Cell division protein</fullName>
    </submittedName>
</protein>
<reference evidence="1 2" key="1">
    <citation type="submission" date="2019-04" db="EMBL/GenBank/DDBJ databases">
        <title>Niastella caeni sp. nov., isolated from activated sludge.</title>
        <authorList>
            <person name="Sheng M."/>
        </authorList>
    </citation>
    <scope>NUCLEOTIDE SEQUENCE [LARGE SCALE GENOMIC DNA]</scope>
    <source>
        <strain evidence="1 2">HX-2-15</strain>
    </source>
</reference>
<evidence type="ECO:0000313" key="1">
    <source>
        <dbReference type="EMBL" id="THU41834.1"/>
    </source>
</evidence>
<dbReference type="AlphaFoldDB" id="A0A4S8I3U4"/>
<dbReference type="CDD" id="cd07820">
    <property type="entry name" value="SRPBCC_3"/>
    <property type="match status" value="1"/>
</dbReference>
<keyword evidence="2" id="KW-1185">Reference proteome</keyword>
<name>A0A4S8I3U4_9BACT</name>
<organism evidence="1 2">
    <name type="scientific">Niastella caeni</name>
    <dbReference type="NCBI Taxonomy" id="2569763"/>
    <lineage>
        <taxon>Bacteria</taxon>
        <taxon>Pseudomonadati</taxon>
        <taxon>Bacteroidota</taxon>
        <taxon>Chitinophagia</taxon>
        <taxon>Chitinophagales</taxon>
        <taxon>Chitinophagaceae</taxon>
        <taxon>Niastella</taxon>
    </lineage>
</organism>
<proteinExistence type="predicted"/>
<sequence length="158" mass="18339">MPTIHLTTFIAAPIERVFDLSRSIELHKKSMANYREQAVAGTTIGLINLNETVTWKAKHLMRTRVLQVQITAMERPFSFTNEMKKGDFKSMKHEHHFKAIENGTLMIDIFSFEAPFGGLGKFFSGLYLSNYMEKLLEQRNLLIKEYAESNKWQHVLDN</sequence>
<dbReference type="GO" id="GO:0051301">
    <property type="term" value="P:cell division"/>
    <property type="evidence" value="ECO:0007669"/>
    <property type="project" value="UniProtKB-KW"/>
</dbReference>
<gene>
    <name evidence="1" type="ORF">FAM09_06950</name>
</gene>
<dbReference type="OrthoDB" id="9801773at2"/>
<dbReference type="SUPFAM" id="SSF55961">
    <property type="entry name" value="Bet v1-like"/>
    <property type="match status" value="1"/>
</dbReference>
<dbReference type="EMBL" id="STFF01000001">
    <property type="protein sequence ID" value="THU41834.1"/>
    <property type="molecule type" value="Genomic_DNA"/>
</dbReference>
<dbReference type="Proteomes" id="UP000306918">
    <property type="component" value="Unassembled WGS sequence"/>
</dbReference>
<evidence type="ECO:0000313" key="2">
    <source>
        <dbReference type="Proteomes" id="UP000306918"/>
    </source>
</evidence>
<dbReference type="RefSeq" id="WP_136576322.1">
    <property type="nucleotide sequence ID" value="NZ_STFF01000001.1"/>
</dbReference>
<comment type="caution">
    <text evidence="1">The sequence shown here is derived from an EMBL/GenBank/DDBJ whole genome shotgun (WGS) entry which is preliminary data.</text>
</comment>
<accession>A0A4S8I3U4</accession>